<evidence type="ECO:0000313" key="3">
    <source>
        <dbReference type="Proteomes" id="UP000056322"/>
    </source>
</evidence>
<dbReference type="KEGG" id="mbac:BN1209_0364"/>
<dbReference type="HOGENOM" id="CLU_155147_0_0_4"/>
<protein>
    <submittedName>
        <fullName evidence="2">Putative lipoprotein</fullName>
    </submittedName>
</protein>
<dbReference type="EMBL" id="LN794158">
    <property type="protein sequence ID" value="CEN55414.1"/>
    <property type="molecule type" value="Genomic_DNA"/>
</dbReference>
<sequence>MLKKITLALAIGLLMLSGCATKPNKISAAYVSPLQYKDYDCKQLGNESERVNRRVTDLNASLQKKADGDNAKVAVGMILFFPTLFFTDGDGPEVAEYSRLKGEAEALQKAVIEKKCG</sequence>
<feature type="chain" id="PRO_5002118017" evidence="1">
    <location>
        <begin position="23"/>
        <end position="117"/>
    </location>
</feature>
<keyword evidence="3" id="KW-1185">Reference proteome</keyword>
<name>A0A0B7ISU3_9PROT</name>
<gene>
    <name evidence="2" type="ORF">BN1209_0364</name>
</gene>
<accession>A0A0B7ISU3</accession>
<evidence type="ECO:0000256" key="1">
    <source>
        <dbReference type="SAM" id="SignalP"/>
    </source>
</evidence>
<dbReference type="AlphaFoldDB" id="A0A0B7ISU3"/>
<feature type="signal peptide" evidence="1">
    <location>
        <begin position="1"/>
        <end position="22"/>
    </location>
</feature>
<reference evidence="3" key="1">
    <citation type="submission" date="2014-12" db="EMBL/GenBank/DDBJ databases">
        <authorList>
            <person name="Salcher M.M."/>
        </authorList>
    </citation>
    <scope>NUCLEOTIDE SEQUENCE [LARGE SCALE GENOMIC DNA]</scope>
    <source>
        <strain evidence="3">MMS-10A-171</strain>
    </source>
</reference>
<evidence type="ECO:0000313" key="2">
    <source>
        <dbReference type="EMBL" id="CEN55414.1"/>
    </source>
</evidence>
<dbReference type="PROSITE" id="PS51257">
    <property type="entry name" value="PROKAR_LIPOPROTEIN"/>
    <property type="match status" value="1"/>
</dbReference>
<keyword evidence="1" id="KW-0732">Signal</keyword>
<keyword evidence="2" id="KW-0449">Lipoprotein</keyword>
<organism evidence="2 3">
    <name type="scientific">Candidatus Methylopumilus turicensis</name>
    <dbReference type="NCBI Taxonomy" id="1581680"/>
    <lineage>
        <taxon>Bacteria</taxon>
        <taxon>Pseudomonadati</taxon>
        <taxon>Pseudomonadota</taxon>
        <taxon>Betaproteobacteria</taxon>
        <taxon>Nitrosomonadales</taxon>
        <taxon>Methylophilaceae</taxon>
        <taxon>Candidatus Methylopumilus</taxon>
    </lineage>
</organism>
<proteinExistence type="predicted"/>
<dbReference type="Proteomes" id="UP000056322">
    <property type="component" value="Chromosome 1"/>
</dbReference>